<dbReference type="Pfam" id="PF13966">
    <property type="entry name" value="zf-RVT"/>
    <property type="match status" value="1"/>
</dbReference>
<dbReference type="InterPro" id="IPR043502">
    <property type="entry name" value="DNA/RNA_pol_sf"/>
</dbReference>
<dbReference type="AlphaFoldDB" id="A0AAF0X944"/>
<dbReference type="KEGG" id="dcr:108225688"/>
<dbReference type="EMBL" id="CP093348">
    <property type="protein sequence ID" value="WOH03735.1"/>
    <property type="molecule type" value="Genomic_DNA"/>
</dbReference>
<reference evidence="2" key="2">
    <citation type="submission" date="2022-03" db="EMBL/GenBank/DDBJ databases">
        <title>Draft title - Genomic analysis of global carrot germplasm unveils the trajectory of domestication and the origin of high carotenoid orange carrot.</title>
        <authorList>
            <person name="Iorizzo M."/>
            <person name="Ellison S."/>
            <person name="Senalik D."/>
            <person name="Macko-Podgorni A."/>
            <person name="Grzebelus D."/>
            <person name="Bostan H."/>
            <person name="Rolling W."/>
            <person name="Curaba J."/>
            <person name="Simon P."/>
        </authorList>
    </citation>
    <scope>NUCLEOTIDE SEQUENCE</scope>
    <source>
        <tissue evidence="2">Leaf</tissue>
    </source>
</reference>
<dbReference type="SUPFAM" id="SSF53098">
    <property type="entry name" value="Ribonuclease H-like"/>
    <property type="match status" value="1"/>
</dbReference>
<keyword evidence="3" id="KW-1185">Reference proteome</keyword>
<sequence length="1146" mass="131455">MAKVYNLEGSPSDHSPLLLIPEQQTRGNKKRHFRFENAWLTEPMCFQIIKDGWAEENNGDVMQKIKYCADNLEVWGREITGCFSKRIKECKKTLSLLRGKRDAHSITAYNDAKNQLHLVLDQKEIFWKQRSKQMWLQAGNKNTKYFHASCSRRKRNNHIQRLKNEHGTWVDWQNGLSELIKNYFQLLFTANQTHTEEVLSCITRSISDQQNRDLLVPVTEEEVKVAAFNMHPDKAPGPDGMTPAFFQKNWLLVGNDVVNVTRQFFETGVLPNHMNDTNIVLIPKKKHPTLLTELRPIALCNVLMRIVTKVIANRLKKVLDSVISDTQSAFLPGRLISDNIMVSFEIMHYLKRKKFGKDGFMALKLDMSKAYDRIEWKFLSDILSAMGFSDRWTHLILRCVSTVEYNIIHGDFEMGPIIPSRGLRQGDPLSPYLFIICAEGLTALIKHYETSKWIQGVKICKRAPVISHMLFADDSYLFCKAELNEASKIKELLSTYEKASGQQINTNKSTVFFSANVIGYNKELVCRELQIKEADESSKYLGLPNMLGRNKSAVFGYLKNKVLNSIQNWNEKNMSRPAKEILIKMVAQVLPSYAMNVFLLPLELTRDIEKSMAKFFWSSSNQQSSKINWMSWDRMARHKQAGGLGFRYLRDFNLAMLGKQCWRLVTNPESLVARVYKAKYYPANGFMEAKLGGSPSFIWRSILEARKVISDGAAWRIGNGKDIQILNQPWLNSKENPYVTTVSPVLVTQTVDSLFCIGTTEWDTDIIEDVFDGRDQCIILNTRIEQDLEADVLSWKLEHTGQYTVKSAYKLLQSQKGEWNSDVHDKLWKEVWKIKAPPQVVNLIWRAGTYCLPTLVQLQSKRVNISSKCPVCNDGIETIFHALVQCKVATACWKIFDPGINTEETMEFPNWLDLNLHGKSKEYKAKTISLCWSIWRARNDFVWNDKRGPVMRIVAKAWEYLSQWVNAQSRNFGASLTPSIAGDGAVCWVKPHLNEVKITVDAAIFESHGISGMGLIARNHNGHLLFAKSKTEAEVLNPTLAEAMAIKEALSWAKDMEWYAAIVESDCQVAIQFIRSSVPMRSRLGKVVEDCREFLRNYNNVKLYFIKRSANMSAHELAHVSHMYPDRTFDWRSVPARVKHCIEQEA</sequence>
<dbReference type="InterPro" id="IPR044730">
    <property type="entry name" value="RNase_H-like_dom_plant"/>
</dbReference>
<gene>
    <name evidence="2" type="ORF">DCAR_0623135</name>
</gene>
<dbReference type="PROSITE" id="PS50878">
    <property type="entry name" value="RT_POL"/>
    <property type="match status" value="1"/>
</dbReference>
<dbReference type="InterPro" id="IPR000477">
    <property type="entry name" value="RT_dom"/>
</dbReference>
<dbReference type="InterPro" id="IPR012337">
    <property type="entry name" value="RNaseH-like_sf"/>
</dbReference>
<name>A0AAF0X944_DAUCS</name>
<evidence type="ECO:0000259" key="1">
    <source>
        <dbReference type="PROSITE" id="PS50878"/>
    </source>
</evidence>
<dbReference type="InterPro" id="IPR036397">
    <property type="entry name" value="RNaseH_sf"/>
</dbReference>
<dbReference type="CDD" id="cd01650">
    <property type="entry name" value="RT_nLTR_like"/>
    <property type="match status" value="1"/>
</dbReference>
<dbReference type="GO" id="GO:0003676">
    <property type="term" value="F:nucleic acid binding"/>
    <property type="evidence" value="ECO:0007669"/>
    <property type="project" value="InterPro"/>
</dbReference>
<organism evidence="2 3">
    <name type="scientific">Daucus carota subsp. sativus</name>
    <name type="common">Carrot</name>
    <dbReference type="NCBI Taxonomy" id="79200"/>
    <lineage>
        <taxon>Eukaryota</taxon>
        <taxon>Viridiplantae</taxon>
        <taxon>Streptophyta</taxon>
        <taxon>Embryophyta</taxon>
        <taxon>Tracheophyta</taxon>
        <taxon>Spermatophyta</taxon>
        <taxon>Magnoliopsida</taxon>
        <taxon>eudicotyledons</taxon>
        <taxon>Gunneridae</taxon>
        <taxon>Pentapetalae</taxon>
        <taxon>asterids</taxon>
        <taxon>campanulids</taxon>
        <taxon>Apiales</taxon>
        <taxon>Apiaceae</taxon>
        <taxon>Apioideae</taxon>
        <taxon>Scandiceae</taxon>
        <taxon>Daucinae</taxon>
        <taxon>Daucus</taxon>
        <taxon>Daucus sect. Daucus</taxon>
    </lineage>
</organism>
<protein>
    <recommendedName>
        <fullName evidence="1">Reverse transcriptase domain-containing protein</fullName>
    </recommendedName>
</protein>
<evidence type="ECO:0000313" key="2">
    <source>
        <dbReference type="EMBL" id="WOH03735.1"/>
    </source>
</evidence>
<dbReference type="Proteomes" id="UP000077755">
    <property type="component" value="Chromosome 6"/>
</dbReference>
<dbReference type="GO" id="GO:0004523">
    <property type="term" value="F:RNA-DNA hybrid ribonuclease activity"/>
    <property type="evidence" value="ECO:0007669"/>
    <property type="project" value="InterPro"/>
</dbReference>
<dbReference type="Pfam" id="PF00078">
    <property type="entry name" value="RVT_1"/>
    <property type="match status" value="1"/>
</dbReference>
<dbReference type="PANTHER" id="PTHR33116">
    <property type="entry name" value="REVERSE TRANSCRIPTASE ZINC-BINDING DOMAIN-CONTAINING PROTEIN-RELATED-RELATED"/>
    <property type="match status" value="1"/>
</dbReference>
<dbReference type="Pfam" id="PF13456">
    <property type="entry name" value="RVT_3"/>
    <property type="match status" value="1"/>
</dbReference>
<dbReference type="InterPro" id="IPR026960">
    <property type="entry name" value="RVT-Znf"/>
</dbReference>
<dbReference type="PANTHER" id="PTHR33116:SF86">
    <property type="entry name" value="REVERSE TRANSCRIPTASE DOMAIN-CONTAINING PROTEIN"/>
    <property type="match status" value="1"/>
</dbReference>
<dbReference type="InterPro" id="IPR002156">
    <property type="entry name" value="RNaseH_domain"/>
</dbReference>
<reference evidence="2" key="1">
    <citation type="journal article" date="2016" name="Nat. Genet.">
        <title>A high-quality carrot genome assembly provides new insights into carotenoid accumulation and asterid genome evolution.</title>
        <authorList>
            <person name="Iorizzo M."/>
            <person name="Ellison S."/>
            <person name="Senalik D."/>
            <person name="Zeng P."/>
            <person name="Satapoomin P."/>
            <person name="Huang J."/>
            <person name="Bowman M."/>
            <person name="Iovene M."/>
            <person name="Sanseverino W."/>
            <person name="Cavagnaro P."/>
            <person name="Yildiz M."/>
            <person name="Macko-Podgorni A."/>
            <person name="Moranska E."/>
            <person name="Grzebelus E."/>
            <person name="Grzebelus D."/>
            <person name="Ashrafi H."/>
            <person name="Zheng Z."/>
            <person name="Cheng S."/>
            <person name="Spooner D."/>
            <person name="Van Deynze A."/>
            <person name="Simon P."/>
        </authorList>
    </citation>
    <scope>NUCLEOTIDE SEQUENCE</scope>
    <source>
        <tissue evidence="2">Leaf</tissue>
    </source>
</reference>
<accession>A0AAF0X944</accession>
<dbReference type="Gene3D" id="3.30.420.10">
    <property type="entry name" value="Ribonuclease H-like superfamily/Ribonuclease H"/>
    <property type="match status" value="1"/>
</dbReference>
<dbReference type="SUPFAM" id="SSF56672">
    <property type="entry name" value="DNA/RNA polymerases"/>
    <property type="match status" value="1"/>
</dbReference>
<dbReference type="CDD" id="cd06222">
    <property type="entry name" value="RNase_H_like"/>
    <property type="match status" value="1"/>
</dbReference>
<feature type="domain" description="Reverse transcriptase" evidence="1">
    <location>
        <begin position="263"/>
        <end position="545"/>
    </location>
</feature>
<proteinExistence type="predicted"/>
<evidence type="ECO:0000313" key="3">
    <source>
        <dbReference type="Proteomes" id="UP000077755"/>
    </source>
</evidence>